<evidence type="ECO:0000313" key="2">
    <source>
        <dbReference type="EMBL" id="GFR80727.1"/>
    </source>
</evidence>
<name>A0AAV4G537_9GAST</name>
<comment type="caution">
    <text evidence="2">The sequence shown here is derived from an EMBL/GenBank/DDBJ whole genome shotgun (WGS) entry which is preliminary data.</text>
</comment>
<evidence type="ECO:0000313" key="3">
    <source>
        <dbReference type="Proteomes" id="UP000762676"/>
    </source>
</evidence>
<keyword evidence="3" id="KW-1185">Reference proteome</keyword>
<evidence type="ECO:0000256" key="1">
    <source>
        <dbReference type="SAM" id="MobiDB-lite"/>
    </source>
</evidence>
<accession>A0AAV4G537</accession>
<dbReference type="Proteomes" id="UP000762676">
    <property type="component" value="Unassembled WGS sequence"/>
</dbReference>
<proteinExistence type="predicted"/>
<organism evidence="2 3">
    <name type="scientific">Elysia marginata</name>
    <dbReference type="NCBI Taxonomy" id="1093978"/>
    <lineage>
        <taxon>Eukaryota</taxon>
        <taxon>Metazoa</taxon>
        <taxon>Spiralia</taxon>
        <taxon>Lophotrochozoa</taxon>
        <taxon>Mollusca</taxon>
        <taxon>Gastropoda</taxon>
        <taxon>Heterobranchia</taxon>
        <taxon>Euthyneura</taxon>
        <taxon>Panpulmonata</taxon>
        <taxon>Sacoglossa</taxon>
        <taxon>Placobranchoidea</taxon>
        <taxon>Plakobranchidae</taxon>
        <taxon>Elysia</taxon>
    </lineage>
</organism>
<reference evidence="2 3" key="1">
    <citation type="journal article" date="2021" name="Elife">
        <title>Chloroplast acquisition without the gene transfer in kleptoplastic sea slugs, Plakobranchus ocellatus.</title>
        <authorList>
            <person name="Maeda T."/>
            <person name="Takahashi S."/>
            <person name="Yoshida T."/>
            <person name="Shimamura S."/>
            <person name="Takaki Y."/>
            <person name="Nagai Y."/>
            <person name="Toyoda A."/>
            <person name="Suzuki Y."/>
            <person name="Arimoto A."/>
            <person name="Ishii H."/>
            <person name="Satoh N."/>
            <person name="Nishiyama T."/>
            <person name="Hasebe M."/>
            <person name="Maruyama T."/>
            <person name="Minagawa J."/>
            <person name="Obokata J."/>
            <person name="Shigenobu S."/>
        </authorList>
    </citation>
    <scope>NUCLEOTIDE SEQUENCE [LARGE SCALE GENOMIC DNA]</scope>
</reference>
<protein>
    <submittedName>
        <fullName evidence="2">Uncharacterized protein</fullName>
    </submittedName>
</protein>
<dbReference type="AlphaFoldDB" id="A0AAV4G537"/>
<gene>
    <name evidence="2" type="ORF">ElyMa_002323300</name>
</gene>
<dbReference type="EMBL" id="BMAT01004790">
    <property type="protein sequence ID" value="GFR80727.1"/>
    <property type="molecule type" value="Genomic_DNA"/>
</dbReference>
<feature type="region of interest" description="Disordered" evidence="1">
    <location>
        <begin position="72"/>
        <end position="93"/>
    </location>
</feature>
<sequence>MNTSLFNIPQCSTKSALERNLNAKASSKNPKITLSVPIHPPDLGRDFKTFGNTAKSAKGKAKAVPKPIIPKSSWPAFDVEDREPTNKLPKIGPVQEKETIANVNAMKKMPITPPVTDLESEILPHLPGKVSS</sequence>